<organism evidence="3">
    <name type="scientific">Taenia asiatica</name>
    <name type="common">Asian tapeworm</name>
    <dbReference type="NCBI Taxonomy" id="60517"/>
    <lineage>
        <taxon>Eukaryota</taxon>
        <taxon>Metazoa</taxon>
        <taxon>Spiralia</taxon>
        <taxon>Lophotrochozoa</taxon>
        <taxon>Platyhelminthes</taxon>
        <taxon>Cestoda</taxon>
        <taxon>Eucestoda</taxon>
        <taxon>Cyclophyllidea</taxon>
        <taxon>Taeniidae</taxon>
        <taxon>Taenia</taxon>
    </lineage>
</organism>
<keyword evidence="2" id="KW-1185">Reference proteome</keyword>
<reference evidence="1 2" key="2">
    <citation type="submission" date="2018-11" db="EMBL/GenBank/DDBJ databases">
        <authorList>
            <consortium name="Pathogen Informatics"/>
        </authorList>
    </citation>
    <scope>NUCLEOTIDE SEQUENCE [LARGE SCALE GENOMIC DNA]</scope>
</reference>
<proteinExistence type="predicted"/>
<dbReference type="AlphaFoldDB" id="A0A0R3WH84"/>
<sequence>MSGMQMLPLTWWCLLALLKSWAPMLMVLLPWLLSRCLSLRLSKLVRPQLVGVIWRVQTQ</sequence>
<accession>A0A0R3WH84</accession>
<evidence type="ECO:0000313" key="3">
    <source>
        <dbReference type="WBParaSite" id="TASK_0001022701-mRNA-1"/>
    </source>
</evidence>
<protein>
    <submittedName>
        <fullName evidence="3">Secreted protein</fullName>
    </submittedName>
</protein>
<dbReference type="EMBL" id="UYRS01021245">
    <property type="protein sequence ID" value="VDK50048.1"/>
    <property type="molecule type" value="Genomic_DNA"/>
</dbReference>
<reference evidence="3" key="1">
    <citation type="submission" date="2017-02" db="UniProtKB">
        <authorList>
            <consortium name="WormBaseParasite"/>
        </authorList>
    </citation>
    <scope>IDENTIFICATION</scope>
</reference>
<evidence type="ECO:0000313" key="2">
    <source>
        <dbReference type="Proteomes" id="UP000282613"/>
    </source>
</evidence>
<dbReference type="Proteomes" id="UP000282613">
    <property type="component" value="Unassembled WGS sequence"/>
</dbReference>
<dbReference type="WBParaSite" id="TASK_0001022701-mRNA-1">
    <property type="protein sequence ID" value="TASK_0001022701-mRNA-1"/>
    <property type="gene ID" value="TASK_0001022701"/>
</dbReference>
<evidence type="ECO:0000313" key="1">
    <source>
        <dbReference type="EMBL" id="VDK50048.1"/>
    </source>
</evidence>
<name>A0A0R3WH84_TAEAS</name>
<gene>
    <name evidence="1" type="ORF">TASK_LOCUS10229</name>
</gene>